<dbReference type="PANTHER" id="PTHR34982:SF1">
    <property type="entry name" value="FLAGELLAR ASSEMBLY PROTEIN FLIH"/>
    <property type="match status" value="1"/>
</dbReference>
<feature type="compositionally biased region" description="Basic and acidic residues" evidence="9">
    <location>
        <begin position="34"/>
        <end position="59"/>
    </location>
</feature>
<evidence type="ECO:0000256" key="4">
    <source>
        <dbReference type="ARBA" id="ARBA00022448"/>
    </source>
</evidence>
<proteinExistence type="inferred from homology"/>
<dbReference type="InterPro" id="IPR051472">
    <property type="entry name" value="T3SS_Stator/FliH"/>
</dbReference>
<feature type="compositionally biased region" description="Acidic residues" evidence="9">
    <location>
        <begin position="324"/>
        <end position="333"/>
    </location>
</feature>
<organism evidence="11 12">
    <name type="scientific">Simiduia curdlanivorans</name>
    <dbReference type="NCBI Taxonomy" id="1492769"/>
    <lineage>
        <taxon>Bacteria</taxon>
        <taxon>Pseudomonadati</taxon>
        <taxon>Pseudomonadota</taxon>
        <taxon>Gammaproteobacteria</taxon>
        <taxon>Cellvibrionales</taxon>
        <taxon>Cellvibrionaceae</taxon>
        <taxon>Simiduia</taxon>
    </lineage>
</organism>
<keyword evidence="8" id="KW-0175">Coiled coil</keyword>
<keyword evidence="5" id="KW-1005">Bacterial flagellum biogenesis</keyword>
<name>A0ABV8V7D6_9GAMM</name>
<keyword evidence="7" id="KW-1006">Bacterial flagellum protein export</keyword>
<feature type="domain" description="Flagellar assembly protein FliH/Type III secretion system HrpE" evidence="10">
    <location>
        <begin position="113"/>
        <end position="241"/>
    </location>
</feature>
<evidence type="ECO:0000256" key="1">
    <source>
        <dbReference type="ARBA" id="ARBA00003041"/>
    </source>
</evidence>
<evidence type="ECO:0000256" key="9">
    <source>
        <dbReference type="SAM" id="MobiDB-lite"/>
    </source>
</evidence>
<dbReference type="Proteomes" id="UP001595840">
    <property type="component" value="Unassembled WGS sequence"/>
</dbReference>
<accession>A0ABV8V7D6</accession>
<protein>
    <recommendedName>
        <fullName evidence="3">Flagellar assembly protein FliH</fullName>
    </recommendedName>
</protein>
<sequence length="333" mass="36081">MASSDKAYISAENATHAVTWLPPQVGKQANKIPSAEKEAREAKRREAERAKERVEDVEPAKYPTTDEIAAIFDAARKEGFAEGFAAGMNQGLEQGRAEGAEKSYAEHHAQAEQLKAKLQAMLDNLAGPAEQEQQHISAILTQVIKRLTRKLVMTELSTPSPHIENLVSTCVALLPATQTERRAVIQLHPDDLAYLRGEAQLASILSACEWQPNADVAQGGCLVISHSSQLDARVESQLQTLFENFDNGRFSSDAEDEPALRVSEKSISASVDHGDSLAASSESQLASAESETQDVFKPAIDEGDSSAQTEQAQEAHKPVQPEPPLDDDGSYVE</sequence>
<evidence type="ECO:0000313" key="11">
    <source>
        <dbReference type="EMBL" id="MFC4363815.1"/>
    </source>
</evidence>
<keyword evidence="4" id="KW-0813">Transport</keyword>
<evidence type="ECO:0000256" key="2">
    <source>
        <dbReference type="ARBA" id="ARBA00006602"/>
    </source>
</evidence>
<feature type="coiled-coil region" evidence="8">
    <location>
        <begin position="97"/>
        <end position="124"/>
    </location>
</feature>
<dbReference type="PANTHER" id="PTHR34982">
    <property type="entry name" value="YOP PROTEINS TRANSLOCATION PROTEIN L"/>
    <property type="match status" value="1"/>
</dbReference>
<dbReference type="RefSeq" id="WP_290263317.1">
    <property type="nucleotide sequence ID" value="NZ_JAUFQG010000004.1"/>
</dbReference>
<keyword evidence="12" id="KW-1185">Reference proteome</keyword>
<dbReference type="InterPro" id="IPR018035">
    <property type="entry name" value="Flagellar_FliH/T3SS_HrpE"/>
</dbReference>
<feature type="compositionally biased region" description="Low complexity" evidence="9">
    <location>
        <begin position="276"/>
        <end position="290"/>
    </location>
</feature>
<keyword evidence="6" id="KW-0653">Protein transport</keyword>
<evidence type="ECO:0000313" key="12">
    <source>
        <dbReference type="Proteomes" id="UP001595840"/>
    </source>
</evidence>
<dbReference type="EMBL" id="JBHSCX010000021">
    <property type="protein sequence ID" value="MFC4363815.1"/>
    <property type="molecule type" value="Genomic_DNA"/>
</dbReference>
<evidence type="ECO:0000256" key="7">
    <source>
        <dbReference type="ARBA" id="ARBA00023225"/>
    </source>
</evidence>
<evidence type="ECO:0000256" key="6">
    <source>
        <dbReference type="ARBA" id="ARBA00022927"/>
    </source>
</evidence>
<comment type="function">
    <text evidence="1">Needed for flagellar regrowth and assembly.</text>
</comment>
<comment type="similarity">
    <text evidence="2">Belongs to the FliH family.</text>
</comment>
<comment type="caution">
    <text evidence="11">The sequence shown here is derived from an EMBL/GenBank/DDBJ whole genome shotgun (WGS) entry which is preliminary data.</text>
</comment>
<reference evidence="12" key="1">
    <citation type="journal article" date="2019" name="Int. J. Syst. Evol. Microbiol.">
        <title>The Global Catalogue of Microorganisms (GCM) 10K type strain sequencing project: providing services to taxonomists for standard genome sequencing and annotation.</title>
        <authorList>
            <consortium name="The Broad Institute Genomics Platform"/>
            <consortium name="The Broad Institute Genome Sequencing Center for Infectious Disease"/>
            <person name="Wu L."/>
            <person name="Ma J."/>
        </authorList>
    </citation>
    <scope>NUCLEOTIDE SEQUENCE [LARGE SCALE GENOMIC DNA]</scope>
    <source>
        <strain evidence="12">CECT 8570</strain>
    </source>
</reference>
<evidence type="ECO:0000256" key="3">
    <source>
        <dbReference type="ARBA" id="ARBA00016507"/>
    </source>
</evidence>
<dbReference type="Pfam" id="PF02108">
    <property type="entry name" value="FliH"/>
    <property type="match status" value="1"/>
</dbReference>
<evidence type="ECO:0000259" key="10">
    <source>
        <dbReference type="Pfam" id="PF02108"/>
    </source>
</evidence>
<evidence type="ECO:0000256" key="8">
    <source>
        <dbReference type="SAM" id="Coils"/>
    </source>
</evidence>
<gene>
    <name evidence="11" type="ORF">ACFOX3_15975</name>
</gene>
<feature type="region of interest" description="Disordered" evidence="9">
    <location>
        <begin position="247"/>
        <end position="333"/>
    </location>
</feature>
<feature type="region of interest" description="Disordered" evidence="9">
    <location>
        <begin position="13"/>
        <end position="59"/>
    </location>
</feature>
<evidence type="ECO:0000256" key="5">
    <source>
        <dbReference type="ARBA" id="ARBA00022795"/>
    </source>
</evidence>